<dbReference type="RefSeq" id="WP_105240483.1">
    <property type="nucleotide sequence ID" value="NZ_CP023270.1"/>
</dbReference>
<dbReference type="AlphaFoldDB" id="A0A2S0ICQ9"/>
<dbReference type="SUPFAM" id="SSF51905">
    <property type="entry name" value="FAD/NAD(P)-binding domain"/>
    <property type="match status" value="1"/>
</dbReference>
<dbReference type="InterPro" id="IPR036188">
    <property type="entry name" value="FAD/NAD-bd_sf"/>
</dbReference>
<dbReference type="PANTHER" id="PTHR42923">
    <property type="entry name" value="PROTOPORPHYRINOGEN OXIDASE"/>
    <property type="match status" value="1"/>
</dbReference>
<name>A0A2S0ICQ9_9BURK</name>
<evidence type="ECO:0000313" key="3">
    <source>
        <dbReference type="Proteomes" id="UP000239477"/>
    </source>
</evidence>
<reference evidence="2 3" key="1">
    <citation type="submission" date="2017-09" db="EMBL/GenBank/DDBJ databases">
        <title>Genomic, metabolic, and phenotypic characteristics of bacterial isolates from the natural microbiome of the model nematode Caenorhabditis elegans.</title>
        <authorList>
            <person name="Zimmermann J."/>
            <person name="Obeng N."/>
            <person name="Yang W."/>
            <person name="Obeng O."/>
            <person name="Kissoyan K."/>
            <person name="Pees B."/>
            <person name="Dirksen P."/>
            <person name="Hoppner M."/>
            <person name="Franke A."/>
            <person name="Rosenstiel P."/>
            <person name="Leippe M."/>
            <person name="Dierking K."/>
            <person name="Kaleta C."/>
            <person name="Schulenburg H."/>
        </authorList>
    </citation>
    <scope>NUCLEOTIDE SEQUENCE [LARGE SCALE GENOMIC DNA]</scope>
    <source>
        <strain evidence="2 3">MYb73</strain>
    </source>
</reference>
<sequence length="421" mass="47563">MRIAIIGSGIAGLVCAWKLGRDHDVTLYEANDYLGGHTHTHRVEQGGRRYAVDSGFIVHNPLNYPHFTALLAELDVASQPTTMSFSVHKQADDLAYNAASLDTLFCQRRNLLSPRFLGMVRDLMRFYREAPALLRAPEPGPTLGEYLAQHRYGEAFRTDHLIPMASALWSSPASRILEFPARYLVRFMANHQMLRVSGRPQWCVVQGGSRRYIDAMRRQWTVRERLNCAVRAVKRLPGGVQVMTRDGQEQHDEVIFACHSDQALALLADPSPQEREVLGAITYQDNDVVLHTDARLLPRQRKAWAAWNAYVPAEPDAPCSVSYCMNLLQGIRSPQPFIVTLNRSDAIDPGKVLARMRYHHPVYTHESVAAQARRTEISGRRRSWYAGAYWGWGFHEDGVASALDVVRGILEQPRVWAREAA</sequence>
<dbReference type="InterPro" id="IPR002937">
    <property type="entry name" value="Amino_oxidase"/>
</dbReference>
<proteinExistence type="predicted"/>
<dbReference type="InterPro" id="IPR050464">
    <property type="entry name" value="Zeta_carotene_desat/Oxidored"/>
</dbReference>
<organism evidence="2 3">
    <name type="scientific">Achromobacter spanius</name>
    <dbReference type="NCBI Taxonomy" id="217203"/>
    <lineage>
        <taxon>Bacteria</taxon>
        <taxon>Pseudomonadati</taxon>
        <taxon>Pseudomonadota</taxon>
        <taxon>Betaproteobacteria</taxon>
        <taxon>Burkholderiales</taxon>
        <taxon>Alcaligenaceae</taxon>
        <taxon>Achromobacter</taxon>
    </lineage>
</organism>
<protein>
    <submittedName>
        <fullName evidence="2">Dehydrogenase</fullName>
    </submittedName>
</protein>
<accession>A0A2S0ICQ9</accession>
<dbReference type="Gene3D" id="3.30.70.1990">
    <property type="match status" value="1"/>
</dbReference>
<dbReference type="GO" id="GO:0016491">
    <property type="term" value="F:oxidoreductase activity"/>
    <property type="evidence" value="ECO:0007669"/>
    <property type="project" value="InterPro"/>
</dbReference>
<dbReference type="EMBL" id="CP023270">
    <property type="protein sequence ID" value="AVJ29819.1"/>
    <property type="molecule type" value="Genomic_DNA"/>
</dbReference>
<dbReference type="Proteomes" id="UP000239477">
    <property type="component" value="Chromosome"/>
</dbReference>
<dbReference type="PANTHER" id="PTHR42923:SF17">
    <property type="entry name" value="AMINE OXIDASE DOMAIN-CONTAINING PROTEIN"/>
    <property type="match status" value="1"/>
</dbReference>
<dbReference type="Pfam" id="PF01593">
    <property type="entry name" value="Amino_oxidase"/>
    <property type="match status" value="1"/>
</dbReference>
<keyword evidence="3" id="KW-1185">Reference proteome</keyword>
<dbReference type="OrthoDB" id="20837at2"/>
<dbReference type="Gene3D" id="3.50.50.60">
    <property type="entry name" value="FAD/NAD(P)-binding domain"/>
    <property type="match status" value="1"/>
</dbReference>
<gene>
    <name evidence="2" type="ORF">CLM73_23500</name>
</gene>
<evidence type="ECO:0000313" key="2">
    <source>
        <dbReference type="EMBL" id="AVJ29819.1"/>
    </source>
</evidence>
<dbReference type="Gene3D" id="1.10.405.20">
    <property type="match status" value="1"/>
</dbReference>
<evidence type="ECO:0000259" key="1">
    <source>
        <dbReference type="Pfam" id="PF01593"/>
    </source>
</evidence>
<dbReference type="FunFam" id="1.10.405.20:FF:000001">
    <property type="entry name" value="Amine oxidase"/>
    <property type="match status" value="1"/>
</dbReference>
<feature type="domain" description="Amine oxidase" evidence="1">
    <location>
        <begin position="10"/>
        <end position="281"/>
    </location>
</feature>